<sequence length="489" mass="53815">MIGIDIGTSSTKAIVTDESGREITSASASYSINTPKPLWAECDAQIWLNAVLNVMKDLSKKVDTSEVRAIAISGLYGGAGVPLDSEMNPVYPTLIWMDKRAIEQTEWVKINIGVEKLFEITGNTVDPYFGFTKMMWIHDNEPDIWKKIALFLPPKDYVIYKLTGEISTDFSSAGNIGGIFDLRKRNWSEEMLKALGISQEKLPEKILPSEAIAGYLSEEIAKETGFKSGIPVVSGGVDAAVATLASGVCDEGENTAMIGTSMCWGTIHNGNHLDWHFVNFPYVVNGKERVYSFGGATTAGAIIEWFRTLYKERNLSHLEAMARHITPGAEGITVLPFFMGERAPLWDMDIRGCIYGLSLSHGEAHLYRAFLESIAYVLKLNMKAAEKAKIPVNPCTMVVGGISKSSLWLEIAASVLEREIRSFAISSDAPYGDCFLAGLAIGLFNDMKEIKNWLPDGKKTQPIKDWGSIYKDAFARFESLYRGIKAGGL</sequence>
<feature type="domain" description="Carbohydrate kinase FGGY N-terminal" evidence="4">
    <location>
        <begin position="1"/>
        <end position="244"/>
    </location>
</feature>
<dbReference type="PANTHER" id="PTHR43095:SF5">
    <property type="entry name" value="XYLULOSE KINASE"/>
    <property type="match status" value="1"/>
</dbReference>
<dbReference type="EMBL" id="JFHK01000003">
    <property type="protein sequence ID" value="OAA31512.1"/>
    <property type="molecule type" value="Genomic_DNA"/>
</dbReference>
<evidence type="ECO:0000313" key="6">
    <source>
        <dbReference type="EMBL" id="OAA31512.1"/>
    </source>
</evidence>
<keyword evidence="2" id="KW-0808">Transferase</keyword>
<dbReference type="InterPro" id="IPR000577">
    <property type="entry name" value="Carb_kinase_FGGY"/>
</dbReference>
<feature type="domain" description="Carbohydrate kinase FGGY C-terminal" evidence="5">
    <location>
        <begin position="256"/>
        <end position="439"/>
    </location>
</feature>
<proteinExistence type="inferred from homology"/>
<evidence type="ECO:0000256" key="1">
    <source>
        <dbReference type="ARBA" id="ARBA00009156"/>
    </source>
</evidence>
<comment type="caution">
    <text evidence="6">The sequence shown here is derived from an EMBL/GenBank/DDBJ whole genome shotgun (WGS) entry which is preliminary data.</text>
</comment>
<keyword evidence="3" id="KW-0418">Kinase</keyword>
<dbReference type="PIRSF" id="PIRSF000538">
    <property type="entry name" value="GlpK"/>
    <property type="match status" value="1"/>
</dbReference>
<gene>
    <name evidence="6" type="ORF">AT15_05415</name>
</gene>
<name>A0A176K350_9BACT</name>
<dbReference type="Gene3D" id="3.30.420.40">
    <property type="match status" value="2"/>
</dbReference>
<dbReference type="Proteomes" id="UP000077339">
    <property type="component" value="Unassembled WGS sequence"/>
</dbReference>
<dbReference type="PATRIC" id="fig|1453497.3.peg.1076"/>
<protein>
    <recommendedName>
        <fullName evidence="8">Carbohydrate kinase</fullName>
    </recommendedName>
</protein>
<evidence type="ECO:0008006" key="8">
    <source>
        <dbReference type="Google" id="ProtNLM"/>
    </source>
</evidence>
<dbReference type="SUPFAM" id="SSF53067">
    <property type="entry name" value="Actin-like ATPase domain"/>
    <property type="match status" value="2"/>
</dbReference>
<keyword evidence="7" id="KW-1185">Reference proteome</keyword>
<dbReference type="PANTHER" id="PTHR43095">
    <property type="entry name" value="SUGAR KINASE"/>
    <property type="match status" value="1"/>
</dbReference>
<accession>A0A176K350</accession>
<dbReference type="InterPro" id="IPR043129">
    <property type="entry name" value="ATPase_NBD"/>
</dbReference>
<dbReference type="Pfam" id="PF02782">
    <property type="entry name" value="FGGY_C"/>
    <property type="match status" value="1"/>
</dbReference>
<evidence type="ECO:0000256" key="2">
    <source>
        <dbReference type="ARBA" id="ARBA00022679"/>
    </source>
</evidence>
<dbReference type="InterPro" id="IPR018485">
    <property type="entry name" value="FGGY_C"/>
</dbReference>
<evidence type="ECO:0000256" key="3">
    <source>
        <dbReference type="ARBA" id="ARBA00022777"/>
    </source>
</evidence>
<dbReference type="AlphaFoldDB" id="A0A176K350"/>
<evidence type="ECO:0000259" key="5">
    <source>
        <dbReference type="Pfam" id="PF02782"/>
    </source>
</evidence>
<dbReference type="InterPro" id="IPR018484">
    <property type="entry name" value="FGGY_N"/>
</dbReference>
<dbReference type="GO" id="GO:0016301">
    <property type="term" value="F:kinase activity"/>
    <property type="evidence" value="ECO:0007669"/>
    <property type="project" value="UniProtKB-KW"/>
</dbReference>
<organism evidence="6 7">
    <name type="scientific">Kosmotoga arenicorallina S304</name>
    <dbReference type="NCBI Taxonomy" id="1453497"/>
    <lineage>
        <taxon>Bacteria</taxon>
        <taxon>Thermotogati</taxon>
        <taxon>Thermotogota</taxon>
        <taxon>Thermotogae</taxon>
        <taxon>Kosmotogales</taxon>
        <taxon>Kosmotogaceae</taxon>
        <taxon>Kosmotoga</taxon>
    </lineage>
</organism>
<dbReference type="InterPro" id="IPR050406">
    <property type="entry name" value="FGGY_Carb_Kinase"/>
</dbReference>
<dbReference type="CDD" id="cd07804">
    <property type="entry name" value="ASKHA_NBD_FGGY_RrXK-like"/>
    <property type="match status" value="1"/>
</dbReference>
<evidence type="ECO:0000259" key="4">
    <source>
        <dbReference type="Pfam" id="PF00370"/>
    </source>
</evidence>
<dbReference type="STRING" id="1453497.AT15_05415"/>
<evidence type="ECO:0000313" key="7">
    <source>
        <dbReference type="Proteomes" id="UP000077339"/>
    </source>
</evidence>
<comment type="similarity">
    <text evidence="1">Belongs to the FGGY kinase family.</text>
</comment>
<reference evidence="6 7" key="1">
    <citation type="submission" date="2014-02" db="EMBL/GenBank/DDBJ databases">
        <title>Kosmotoga genome sequencing.</title>
        <authorList>
            <person name="Pollo S.M."/>
            <person name="Charchuk R."/>
            <person name="Nesbo C.L."/>
        </authorList>
    </citation>
    <scope>NUCLEOTIDE SEQUENCE [LARGE SCALE GENOMIC DNA]</scope>
    <source>
        <strain evidence="6 7">S304</strain>
    </source>
</reference>
<dbReference type="GO" id="GO:0005975">
    <property type="term" value="P:carbohydrate metabolic process"/>
    <property type="evidence" value="ECO:0007669"/>
    <property type="project" value="InterPro"/>
</dbReference>
<dbReference type="Pfam" id="PF00370">
    <property type="entry name" value="FGGY_N"/>
    <property type="match status" value="1"/>
</dbReference>